<dbReference type="RefSeq" id="XP_032810754.1">
    <property type="nucleotide sequence ID" value="XM_032954863.1"/>
</dbReference>
<dbReference type="Pfam" id="PF00322">
    <property type="entry name" value="Endothelin"/>
    <property type="match status" value="1"/>
</dbReference>
<dbReference type="InterPro" id="IPR019764">
    <property type="entry name" value="Endothelin_toxin_CS"/>
</dbReference>
<evidence type="ECO:0000256" key="1">
    <source>
        <dbReference type="ARBA" id="ARBA00004613"/>
    </source>
</evidence>
<evidence type="ECO:0000313" key="10">
    <source>
        <dbReference type="RefSeq" id="XP_032810754.1"/>
    </source>
</evidence>
<dbReference type="GO" id="GO:0019229">
    <property type="term" value="P:regulation of vasoconstriction"/>
    <property type="evidence" value="ECO:0007669"/>
    <property type="project" value="InterPro"/>
</dbReference>
<evidence type="ECO:0000256" key="2">
    <source>
        <dbReference type="ARBA" id="ARBA00010959"/>
    </source>
</evidence>
<gene>
    <name evidence="10" type="primary">LOC116942668</name>
</gene>
<evidence type="ECO:0000259" key="8">
    <source>
        <dbReference type="SMART" id="SM00272"/>
    </source>
</evidence>
<keyword evidence="4" id="KW-0838">Vasoactive</keyword>
<dbReference type="KEGG" id="pmrn:116942668"/>
<comment type="subcellular location">
    <subcellularLocation>
        <location evidence="1">Secreted</location>
    </subcellularLocation>
</comment>
<dbReference type="GO" id="GO:0003100">
    <property type="term" value="P:regulation of systemic arterial blood pressure by endothelin"/>
    <property type="evidence" value="ECO:0007669"/>
    <property type="project" value="TreeGrafter"/>
</dbReference>
<evidence type="ECO:0000256" key="6">
    <source>
        <dbReference type="SAM" id="MobiDB-lite"/>
    </source>
</evidence>
<feature type="compositionally biased region" description="Pro residues" evidence="6">
    <location>
        <begin position="32"/>
        <end position="43"/>
    </location>
</feature>
<dbReference type="GO" id="GO:0014826">
    <property type="term" value="P:vein smooth muscle contraction"/>
    <property type="evidence" value="ECO:0007669"/>
    <property type="project" value="TreeGrafter"/>
</dbReference>
<protein>
    <submittedName>
        <fullName evidence="10">Endothelin-2-like</fullName>
    </submittedName>
</protein>
<reference evidence="10" key="1">
    <citation type="submission" date="2025-08" db="UniProtKB">
        <authorList>
            <consortium name="RefSeq"/>
        </authorList>
    </citation>
    <scope>IDENTIFICATION</scope>
    <source>
        <tissue evidence="10">Sperm</tissue>
    </source>
</reference>
<dbReference type="PROSITE" id="PS00270">
    <property type="entry name" value="ENDOTHELIN"/>
    <property type="match status" value="2"/>
</dbReference>
<dbReference type="PANTHER" id="PTHR13874">
    <property type="entry name" value="ENDOTHELIN"/>
    <property type="match status" value="1"/>
</dbReference>
<keyword evidence="5" id="KW-0839">Vasoconstrictor</keyword>
<sequence length="148" mass="16592">MARLLLIAIFAVGWTSQRDPRCEEVSGHPVVPSRPAPPLPSPITLPARPGRGARRLRRCTCSSMLDTDCIYYCHMDIIWVNTAVRTVPYGVGSRTRRRRRRVGSAGTSSEAGPSRGQRSRCPPHRCSCSWSDDRHCRDFCRMTGARPQ</sequence>
<feature type="domain" description="Endothelin-like toxin" evidence="8">
    <location>
        <begin position="125"/>
        <end position="146"/>
    </location>
</feature>
<dbReference type="AlphaFoldDB" id="A0AAJ7WUL9"/>
<keyword evidence="7" id="KW-0732">Signal</keyword>
<evidence type="ECO:0000256" key="4">
    <source>
        <dbReference type="ARBA" id="ARBA00022858"/>
    </source>
</evidence>
<feature type="chain" id="PRO_5042482231" evidence="7">
    <location>
        <begin position="18"/>
        <end position="148"/>
    </location>
</feature>
<feature type="region of interest" description="Disordered" evidence="6">
    <location>
        <begin position="25"/>
        <end position="47"/>
    </location>
</feature>
<dbReference type="Proteomes" id="UP001318040">
    <property type="component" value="Chromosome 15"/>
</dbReference>
<proteinExistence type="inferred from homology"/>
<dbReference type="GO" id="GO:0006874">
    <property type="term" value="P:intracellular calcium ion homeostasis"/>
    <property type="evidence" value="ECO:0007669"/>
    <property type="project" value="TreeGrafter"/>
</dbReference>
<keyword evidence="3" id="KW-0964">Secreted</keyword>
<evidence type="ECO:0000313" key="9">
    <source>
        <dbReference type="Proteomes" id="UP001318040"/>
    </source>
</evidence>
<dbReference type="GO" id="GO:0031708">
    <property type="term" value="F:endothelin B receptor binding"/>
    <property type="evidence" value="ECO:0007669"/>
    <property type="project" value="TreeGrafter"/>
</dbReference>
<name>A0AAJ7WUL9_PETMA</name>
<organism evidence="9 10">
    <name type="scientific">Petromyzon marinus</name>
    <name type="common">Sea lamprey</name>
    <dbReference type="NCBI Taxonomy" id="7757"/>
    <lineage>
        <taxon>Eukaryota</taxon>
        <taxon>Metazoa</taxon>
        <taxon>Chordata</taxon>
        <taxon>Craniata</taxon>
        <taxon>Vertebrata</taxon>
        <taxon>Cyclostomata</taxon>
        <taxon>Hyperoartia</taxon>
        <taxon>Petromyzontiformes</taxon>
        <taxon>Petromyzontidae</taxon>
        <taxon>Petromyzon</taxon>
    </lineage>
</organism>
<dbReference type="SMART" id="SM00272">
    <property type="entry name" value="END"/>
    <property type="match status" value="2"/>
</dbReference>
<dbReference type="InterPro" id="IPR001928">
    <property type="entry name" value="Endothln-like_toxin"/>
</dbReference>
<evidence type="ECO:0000256" key="5">
    <source>
        <dbReference type="ARBA" id="ARBA00023322"/>
    </source>
</evidence>
<evidence type="ECO:0000256" key="3">
    <source>
        <dbReference type="ARBA" id="ARBA00022525"/>
    </source>
</evidence>
<accession>A0AAJ7WUL9</accession>
<dbReference type="PRINTS" id="PR00365">
    <property type="entry name" value="ENDOTHELIN"/>
</dbReference>
<feature type="signal peptide" evidence="7">
    <location>
        <begin position="1"/>
        <end position="17"/>
    </location>
</feature>
<keyword evidence="9" id="KW-1185">Reference proteome</keyword>
<feature type="domain" description="Endothelin-like toxin" evidence="8">
    <location>
        <begin position="58"/>
        <end position="79"/>
    </location>
</feature>
<dbReference type="GO" id="GO:0005179">
    <property type="term" value="F:hormone activity"/>
    <property type="evidence" value="ECO:0007669"/>
    <property type="project" value="TreeGrafter"/>
</dbReference>
<dbReference type="InterPro" id="IPR020475">
    <property type="entry name" value="Endothelin"/>
</dbReference>
<comment type="similarity">
    <text evidence="2">Belongs to the endothelin/sarafotoxin family.</text>
</comment>
<feature type="region of interest" description="Disordered" evidence="6">
    <location>
        <begin position="91"/>
        <end position="124"/>
    </location>
</feature>
<evidence type="ECO:0000256" key="7">
    <source>
        <dbReference type="SAM" id="SignalP"/>
    </source>
</evidence>
<dbReference type="GO" id="GO:0005615">
    <property type="term" value="C:extracellular space"/>
    <property type="evidence" value="ECO:0007669"/>
    <property type="project" value="TreeGrafter"/>
</dbReference>